<gene>
    <name evidence="2" type="ORF">AERO8C_170172</name>
</gene>
<reference evidence="2 3" key="1">
    <citation type="submission" date="2019-10" db="EMBL/GenBank/DDBJ databases">
        <authorList>
            <person name="Karimi E."/>
        </authorList>
    </citation>
    <scope>NUCLEOTIDE SEQUENCE [LARGE SCALE GENOMIC DNA]</scope>
    <source>
        <strain evidence="2">Aeromonas sp. 8C</strain>
    </source>
</reference>
<evidence type="ECO:0000313" key="3">
    <source>
        <dbReference type="Proteomes" id="UP000439123"/>
    </source>
</evidence>
<evidence type="ECO:0000256" key="1">
    <source>
        <dbReference type="SAM" id="MobiDB-lite"/>
    </source>
</evidence>
<feature type="region of interest" description="Disordered" evidence="1">
    <location>
        <begin position="41"/>
        <end position="76"/>
    </location>
</feature>
<organism evidence="2 3">
    <name type="scientific">Aeromonas veronii</name>
    <dbReference type="NCBI Taxonomy" id="654"/>
    <lineage>
        <taxon>Bacteria</taxon>
        <taxon>Pseudomonadati</taxon>
        <taxon>Pseudomonadota</taxon>
        <taxon>Gammaproteobacteria</taxon>
        <taxon>Aeromonadales</taxon>
        <taxon>Aeromonadaceae</taxon>
        <taxon>Aeromonas</taxon>
    </lineage>
</organism>
<proteinExistence type="predicted"/>
<feature type="region of interest" description="Disordered" evidence="1">
    <location>
        <begin position="110"/>
        <end position="135"/>
    </location>
</feature>
<sequence>MACLSGSGFQLYGGGFLVIADWHHGAAELLVDHGGHGQVDGAGATDDAFETGDGADQGAAGEVTGGQQEEQHGQGGEHELLGARVVDGANQHEQGEHAPHQKIPAHVGVRSGFGQTHGRHDQQEHQAQPEQAVGGERGHTEGVATLVLHDASDDLGDAAVAQAHGQDHGADGEETCVMDVQQDGGHTETHQTQRGRVGQFFAHVAFSKNRGGG</sequence>
<name>A0A653KZJ0_AERVE</name>
<dbReference type="AlphaFoldDB" id="A0A653KZJ0"/>
<evidence type="ECO:0000313" key="2">
    <source>
        <dbReference type="EMBL" id="VXA84542.1"/>
    </source>
</evidence>
<dbReference type="Proteomes" id="UP000439123">
    <property type="component" value="Unassembled WGS sequence"/>
</dbReference>
<accession>A0A653KZJ0</accession>
<protein>
    <submittedName>
        <fullName evidence="2">Uncharacterized protein</fullName>
    </submittedName>
</protein>
<feature type="compositionally biased region" description="Low complexity" evidence="1">
    <location>
        <begin position="57"/>
        <end position="68"/>
    </location>
</feature>
<dbReference type="EMBL" id="CABWLC010000009">
    <property type="protein sequence ID" value="VXA84542.1"/>
    <property type="molecule type" value="Genomic_DNA"/>
</dbReference>